<proteinExistence type="predicted"/>
<dbReference type="AlphaFoldDB" id="X1JU03"/>
<name>X1JU03_9ZZZZ</name>
<protein>
    <submittedName>
        <fullName evidence="1">Uncharacterized protein</fullName>
    </submittedName>
</protein>
<feature type="non-terminal residue" evidence="1">
    <location>
        <position position="1"/>
    </location>
</feature>
<organism evidence="1">
    <name type="scientific">marine sediment metagenome</name>
    <dbReference type="NCBI Taxonomy" id="412755"/>
    <lineage>
        <taxon>unclassified sequences</taxon>
        <taxon>metagenomes</taxon>
        <taxon>ecological metagenomes</taxon>
    </lineage>
</organism>
<gene>
    <name evidence="1" type="ORF">S03H2_43796</name>
</gene>
<accession>X1JU03</accession>
<evidence type="ECO:0000313" key="1">
    <source>
        <dbReference type="EMBL" id="GAH73288.1"/>
    </source>
</evidence>
<comment type="caution">
    <text evidence="1">The sequence shown here is derived from an EMBL/GenBank/DDBJ whole genome shotgun (WGS) entry which is preliminary data.</text>
</comment>
<sequence>DGREYDASSVLSITLAGGLIARKGYKTVLFKGDKRVLRDLKLLSEYNYGEDERGNQSTLPPELSHLWT</sequence>
<dbReference type="EMBL" id="BARU01027351">
    <property type="protein sequence ID" value="GAH73288.1"/>
    <property type="molecule type" value="Genomic_DNA"/>
</dbReference>
<reference evidence="1" key="1">
    <citation type="journal article" date="2014" name="Front. Microbiol.">
        <title>High frequency of phylogenetically diverse reductive dehalogenase-homologous genes in deep subseafloor sedimentary metagenomes.</title>
        <authorList>
            <person name="Kawai M."/>
            <person name="Futagami T."/>
            <person name="Toyoda A."/>
            <person name="Takaki Y."/>
            <person name="Nishi S."/>
            <person name="Hori S."/>
            <person name="Arai W."/>
            <person name="Tsubouchi T."/>
            <person name="Morono Y."/>
            <person name="Uchiyama I."/>
            <person name="Ito T."/>
            <person name="Fujiyama A."/>
            <person name="Inagaki F."/>
            <person name="Takami H."/>
        </authorList>
    </citation>
    <scope>NUCLEOTIDE SEQUENCE</scope>
    <source>
        <strain evidence="1">Expedition CK06-06</strain>
    </source>
</reference>